<feature type="transmembrane region" description="Helical" evidence="8">
    <location>
        <begin position="101"/>
        <end position="122"/>
    </location>
</feature>
<dbReference type="Pfam" id="PF05977">
    <property type="entry name" value="MFS_3"/>
    <property type="match status" value="1"/>
</dbReference>
<evidence type="ECO:0000256" key="5">
    <source>
        <dbReference type="ARBA" id="ARBA00022989"/>
    </source>
</evidence>
<evidence type="ECO:0000256" key="4">
    <source>
        <dbReference type="ARBA" id="ARBA00022692"/>
    </source>
</evidence>
<feature type="transmembrane region" description="Helical" evidence="8">
    <location>
        <begin position="244"/>
        <end position="266"/>
    </location>
</feature>
<dbReference type="CDD" id="cd06173">
    <property type="entry name" value="MFS_MefA_like"/>
    <property type="match status" value="1"/>
</dbReference>
<feature type="transmembrane region" description="Helical" evidence="8">
    <location>
        <begin position="392"/>
        <end position="414"/>
    </location>
</feature>
<feature type="transmembrane region" description="Helical" evidence="8">
    <location>
        <begin position="327"/>
        <end position="347"/>
    </location>
</feature>
<evidence type="ECO:0000256" key="6">
    <source>
        <dbReference type="ARBA" id="ARBA00023136"/>
    </source>
</evidence>
<feature type="transmembrane region" description="Helical" evidence="8">
    <location>
        <begin position="69"/>
        <end position="89"/>
    </location>
</feature>
<keyword evidence="2" id="KW-0813">Transport</keyword>
<keyword evidence="5 8" id="KW-1133">Transmembrane helix</keyword>
<protein>
    <submittedName>
        <fullName evidence="10">MFS transporter</fullName>
    </submittedName>
</protein>
<organism evidence="10 11">
    <name type="scientific">Streptomyces kronopolitis</name>
    <dbReference type="NCBI Taxonomy" id="1612435"/>
    <lineage>
        <taxon>Bacteria</taxon>
        <taxon>Bacillati</taxon>
        <taxon>Actinomycetota</taxon>
        <taxon>Actinomycetes</taxon>
        <taxon>Kitasatosporales</taxon>
        <taxon>Streptomycetaceae</taxon>
        <taxon>Streptomyces</taxon>
    </lineage>
</organism>
<feature type="region of interest" description="Disordered" evidence="7">
    <location>
        <begin position="426"/>
        <end position="465"/>
    </location>
</feature>
<evidence type="ECO:0000313" key="10">
    <source>
        <dbReference type="EMBL" id="GGN62485.1"/>
    </source>
</evidence>
<proteinExistence type="predicted"/>
<evidence type="ECO:0000313" key="11">
    <source>
        <dbReference type="Proteomes" id="UP000600080"/>
    </source>
</evidence>
<feature type="compositionally biased region" description="Basic and acidic residues" evidence="7">
    <location>
        <begin position="426"/>
        <end position="449"/>
    </location>
</feature>
<comment type="subcellular location">
    <subcellularLocation>
        <location evidence="1">Cell inner membrane</location>
        <topology evidence="1">Multi-pass membrane protein</topology>
    </subcellularLocation>
</comment>
<dbReference type="InterPro" id="IPR036259">
    <property type="entry name" value="MFS_trans_sf"/>
</dbReference>
<dbReference type="GeneID" id="301551934"/>
<gene>
    <name evidence="10" type="ORF">GCM10012285_62670</name>
</gene>
<feature type="transmembrane region" description="Helical" evidence="8">
    <location>
        <begin position="38"/>
        <end position="57"/>
    </location>
</feature>
<sequence>MTSDGPPPDSPSPTARRRRLTALLPDLAPWRSSRDFRLLWCAGAITVFGTFLTVVALPLQLKELTGSTLAVGALGAVELVPLLVFGLYGGALADSVDRRRLIVGSELALGLISALLLLNSLLPHPLVWPLYAAAALSSALTGLQRPALDAIVPRIVRHDQLAAAAALNALRWQIGAIAGPALAGGLLALAGLRWAYAIDAATFAVSVLLSRRLAPSPASHDAEKPSLRVIAEGARYAWSRKELLGTYAVDVLAMLFAYPLAIFPFLADDLHAPWSLGLMYAALPAGSLLVSLTSGWTGRVHRQGRAIVLAAAGWGLAIAAAGQLRQVWAVLLLLTLAGAFDMVSGIFRSAMWNQTIPDELRGRLAGIELLSYSSGPQLGQVRVGGMAALMGVRAAVSAGGLLCFAGVALLALGLPKLRAYDARTDEHARRMRERRTPAADDRTGDRAPDLGRPGAEAQDTDPAAV</sequence>
<name>A0ABQ2K455_9ACTN</name>
<dbReference type="PANTHER" id="PTHR23513:SF9">
    <property type="entry name" value="ENTEROBACTIN EXPORTER ENTS"/>
    <property type="match status" value="1"/>
</dbReference>
<keyword evidence="6 8" id="KW-0472">Membrane</keyword>
<evidence type="ECO:0000259" key="9">
    <source>
        <dbReference type="PROSITE" id="PS50850"/>
    </source>
</evidence>
<dbReference type="EMBL" id="BMND01000047">
    <property type="protein sequence ID" value="GGN62485.1"/>
    <property type="molecule type" value="Genomic_DNA"/>
</dbReference>
<feature type="transmembrane region" description="Helical" evidence="8">
    <location>
        <begin position="272"/>
        <end position="292"/>
    </location>
</feature>
<evidence type="ECO:0000256" key="3">
    <source>
        <dbReference type="ARBA" id="ARBA00022475"/>
    </source>
</evidence>
<dbReference type="InterPro" id="IPR010290">
    <property type="entry name" value="TM_effector"/>
</dbReference>
<dbReference type="Proteomes" id="UP000600080">
    <property type="component" value="Unassembled WGS sequence"/>
</dbReference>
<comment type="caution">
    <text evidence="10">The sequence shown here is derived from an EMBL/GenBank/DDBJ whole genome shotgun (WGS) entry which is preliminary data.</text>
</comment>
<evidence type="ECO:0000256" key="1">
    <source>
        <dbReference type="ARBA" id="ARBA00004429"/>
    </source>
</evidence>
<keyword evidence="4 8" id="KW-0812">Transmembrane</keyword>
<keyword evidence="11" id="KW-1185">Reference proteome</keyword>
<keyword evidence="3" id="KW-1003">Cell membrane</keyword>
<dbReference type="PROSITE" id="PS50850">
    <property type="entry name" value="MFS"/>
    <property type="match status" value="1"/>
</dbReference>
<dbReference type="Gene3D" id="1.20.1250.20">
    <property type="entry name" value="MFS general substrate transporter like domains"/>
    <property type="match status" value="1"/>
</dbReference>
<evidence type="ECO:0000256" key="8">
    <source>
        <dbReference type="SAM" id="Phobius"/>
    </source>
</evidence>
<feature type="domain" description="Major facilitator superfamily (MFS) profile" evidence="9">
    <location>
        <begin position="35"/>
        <end position="418"/>
    </location>
</feature>
<evidence type="ECO:0000256" key="7">
    <source>
        <dbReference type="SAM" id="MobiDB-lite"/>
    </source>
</evidence>
<dbReference type="InterPro" id="IPR020846">
    <property type="entry name" value="MFS_dom"/>
</dbReference>
<accession>A0ABQ2K455</accession>
<reference evidence="11" key="1">
    <citation type="journal article" date="2019" name="Int. J. Syst. Evol. Microbiol.">
        <title>The Global Catalogue of Microorganisms (GCM) 10K type strain sequencing project: providing services to taxonomists for standard genome sequencing and annotation.</title>
        <authorList>
            <consortium name="The Broad Institute Genomics Platform"/>
            <consortium name="The Broad Institute Genome Sequencing Center for Infectious Disease"/>
            <person name="Wu L."/>
            <person name="Ma J."/>
        </authorList>
    </citation>
    <scope>NUCLEOTIDE SEQUENCE [LARGE SCALE GENOMIC DNA]</scope>
    <source>
        <strain evidence="11">CGMCC 4.7323</strain>
    </source>
</reference>
<dbReference type="SUPFAM" id="SSF103473">
    <property type="entry name" value="MFS general substrate transporter"/>
    <property type="match status" value="1"/>
</dbReference>
<dbReference type="RefSeq" id="WP_373294275.1">
    <property type="nucleotide sequence ID" value="NZ_BMND01000047.1"/>
</dbReference>
<dbReference type="PANTHER" id="PTHR23513">
    <property type="entry name" value="INTEGRAL MEMBRANE EFFLUX PROTEIN-RELATED"/>
    <property type="match status" value="1"/>
</dbReference>
<feature type="transmembrane region" description="Helical" evidence="8">
    <location>
        <begin position="304"/>
        <end position="321"/>
    </location>
</feature>
<feature type="transmembrane region" description="Helical" evidence="8">
    <location>
        <begin position="169"/>
        <end position="188"/>
    </location>
</feature>
<evidence type="ECO:0000256" key="2">
    <source>
        <dbReference type="ARBA" id="ARBA00022448"/>
    </source>
</evidence>